<proteinExistence type="predicted"/>
<protein>
    <submittedName>
        <fullName evidence="2">Uncharacterized protein</fullName>
    </submittedName>
</protein>
<evidence type="ECO:0000313" key="2">
    <source>
        <dbReference type="EnsemblMetazoa" id="XP_031782253"/>
    </source>
</evidence>
<dbReference type="GeneID" id="116415707"/>
<name>A0A7M7Q836_NASVI</name>
<dbReference type="AlphaFoldDB" id="A0A7M7Q836"/>
<dbReference type="EnsemblMetazoa" id="XM_031926393">
    <property type="protein sequence ID" value="XP_031782253"/>
    <property type="gene ID" value="LOC116415707"/>
</dbReference>
<dbReference type="Proteomes" id="UP000002358">
    <property type="component" value="Chromosome 3"/>
</dbReference>
<keyword evidence="3" id="KW-1185">Reference proteome</keyword>
<evidence type="ECO:0000313" key="3">
    <source>
        <dbReference type="Proteomes" id="UP000002358"/>
    </source>
</evidence>
<reference evidence="2" key="1">
    <citation type="submission" date="2021-01" db="UniProtKB">
        <authorList>
            <consortium name="EnsemblMetazoa"/>
        </authorList>
    </citation>
    <scope>IDENTIFICATION</scope>
</reference>
<accession>A0A7M7Q836</accession>
<sequence length="235" mass="27681">MKPRRILAFEDNAVAGPSGVNRAKKSKEEKTLTVSTKGKFTKQVEKKRKYKNKIKECFYDSDDYSNSGMEKKNKLTKWEDTKIDDNNGKIVKTNMFHIHYGVSVPYKNWKRAINATTSYKFLRELVVPHIWNLREFVQRAVQIDRTNSQEERVELTPRKREALKRGYVQYLLERNFIPYDVSTERDAKSRKERINKFGRELGVIICQERSKLLNRHDEEADDSSHSPRESDDTDS</sequence>
<organism evidence="2 3">
    <name type="scientific">Nasonia vitripennis</name>
    <name type="common">Parasitic wasp</name>
    <dbReference type="NCBI Taxonomy" id="7425"/>
    <lineage>
        <taxon>Eukaryota</taxon>
        <taxon>Metazoa</taxon>
        <taxon>Ecdysozoa</taxon>
        <taxon>Arthropoda</taxon>
        <taxon>Hexapoda</taxon>
        <taxon>Insecta</taxon>
        <taxon>Pterygota</taxon>
        <taxon>Neoptera</taxon>
        <taxon>Endopterygota</taxon>
        <taxon>Hymenoptera</taxon>
        <taxon>Apocrita</taxon>
        <taxon>Proctotrupomorpha</taxon>
        <taxon>Chalcidoidea</taxon>
        <taxon>Pteromalidae</taxon>
        <taxon>Pteromalinae</taxon>
        <taxon>Nasonia</taxon>
    </lineage>
</organism>
<evidence type="ECO:0000256" key="1">
    <source>
        <dbReference type="SAM" id="MobiDB-lite"/>
    </source>
</evidence>
<dbReference type="InParanoid" id="A0A7M7Q836"/>
<feature type="region of interest" description="Disordered" evidence="1">
    <location>
        <begin position="214"/>
        <end position="235"/>
    </location>
</feature>
<dbReference type="KEGG" id="nvi:116415707"/>
<dbReference type="RefSeq" id="XP_031782253.1">
    <property type="nucleotide sequence ID" value="XM_031926393.1"/>
</dbReference>
<dbReference type="OrthoDB" id="7698798at2759"/>